<proteinExistence type="predicted"/>
<name>X0V7K3_9ZZZZ</name>
<organism evidence="1">
    <name type="scientific">marine sediment metagenome</name>
    <dbReference type="NCBI Taxonomy" id="412755"/>
    <lineage>
        <taxon>unclassified sequences</taxon>
        <taxon>metagenomes</taxon>
        <taxon>ecological metagenomes</taxon>
    </lineage>
</organism>
<sequence length="117" mass="13620">MFPYQYVYFNEFVGGTKGAANKYEVDYWGASYKEVVSWLNNNIDRNIEQKVFFCGDPAQLTYYAKFPITLVKNPVDAELLICHHRAENDKIFDIFSEKLFTVERMGVTLAEARSKKN</sequence>
<accession>X0V7K3</accession>
<dbReference type="EMBL" id="BARS01021764">
    <property type="protein sequence ID" value="GAG07352.1"/>
    <property type="molecule type" value="Genomic_DNA"/>
</dbReference>
<reference evidence="1" key="1">
    <citation type="journal article" date="2014" name="Front. Microbiol.">
        <title>High frequency of phylogenetically diverse reductive dehalogenase-homologous genes in deep subseafloor sedimentary metagenomes.</title>
        <authorList>
            <person name="Kawai M."/>
            <person name="Futagami T."/>
            <person name="Toyoda A."/>
            <person name="Takaki Y."/>
            <person name="Nishi S."/>
            <person name="Hori S."/>
            <person name="Arai W."/>
            <person name="Tsubouchi T."/>
            <person name="Morono Y."/>
            <person name="Uchiyama I."/>
            <person name="Ito T."/>
            <person name="Fujiyama A."/>
            <person name="Inagaki F."/>
            <person name="Takami H."/>
        </authorList>
    </citation>
    <scope>NUCLEOTIDE SEQUENCE</scope>
    <source>
        <strain evidence="1">Expedition CK06-06</strain>
    </source>
</reference>
<gene>
    <name evidence="1" type="ORF">S01H1_34899</name>
</gene>
<protein>
    <submittedName>
        <fullName evidence="1">Uncharacterized protein</fullName>
    </submittedName>
</protein>
<evidence type="ECO:0000313" key="1">
    <source>
        <dbReference type="EMBL" id="GAG07352.1"/>
    </source>
</evidence>
<comment type="caution">
    <text evidence="1">The sequence shown here is derived from an EMBL/GenBank/DDBJ whole genome shotgun (WGS) entry which is preliminary data.</text>
</comment>
<dbReference type="AlphaFoldDB" id="X0V7K3"/>